<comment type="similarity">
    <text evidence="1">Belongs to the IS21/IS1162 putative ATP-binding protein family.</text>
</comment>
<dbReference type="InterPro" id="IPR027417">
    <property type="entry name" value="P-loop_NTPase"/>
</dbReference>
<dbReference type="Pfam" id="PF01695">
    <property type="entry name" value="IstB_IS21"/>
    <property type="match status" value="1"/>
</dbReference>
<evidence type="ECO:0000256" key="3">
    <source>
        <dbReference type="ARBA" id="ARBA00022840"/>
    </source>
</evidence>
<dbReference type="CDD" id="cd00009">
    <property type="entry name" value="AAA"/>
    <property type="match status" value="1"/>
</dbReference>
<dbReference type="NCBIfam" id="NF038214">
    <property type="entry name" value="IS21_help_AAA"/>
    <property type="match status" value="1"/>
</dbReference>
<dbReference type="Gene3D" id="3.40.50.300">
    <property type="entry name" value="P-loop containing nucleotide triphosphate hydrolases"/>
    <property type="match status" value="1"/>
</dbReference>
<evidence type="ECO:0000259" key="4">
    <source>
        <dbReference type="SMART" id="SM00382"/>
    </source>
</evidence>
<feature type="domain" description="AAA+ ATPase" evidence="4">
    <location>
        <begin position="81"/>
        <end position="212"/>
    </location>
</feature>
<dbReference type="InterPro" id="IPR002611">
    <property type="entry name" value="IstB_ATP-bd"/>
</dbReference>
<evidence type="ECO:0000313" key="5">
    <source>
        <dbReference type="EMBL" id="TET47540.1"/>
    </source>
</evidence>
<reference evidence="5 6" key="1">
    <citation type="submission" date="2019-03" db="EMBL/GenBank/DDBJ databases">
        <title>Metabolic potential of uncultured bacteria and archaea associated with petroleum seepage in deep-sea sediments.</title>
        <authorList>
            <person name="Dong X."/>
            <person name="Hubert C."/>
        </authorList>
    </citation>
    <scope>NUCLEOTIDE SEQUENCE [LARGE SCALE GENOMIC DNA]</scope>
    <source>
        <strain evidence="5">E29_bin78</strain>
    </source>
</reference>
<proteinExistence type="inferred from homology"/>
<dbReference type="Proteomes" id="UP000320679">
    <property type="component" value="Unassembled WGS sequence"/>
</dbReference>
<dbReference type="SUPFAM" id="SSF52540">
    <property type="entry name" value="P-loop containing nucleoside triphosphate hydrolases"/>
    <property type="match status" value="1"/>
</dbReference>
<dbReference type="GO" id="GO:0006260">
    <property type="term" value="P:DNA replication"/>
    <property type="evidence" value="ECO:0007669"/>
    <property type="project" value="TreeGrafter"/>
</dbReference>
<keyword evidence="3 5" id="KW-0067">ATP-binding</keyword>
<sequence length="229" mass="26339">MLRAFNQSLETGMMGKVTADELLGHLIDAEWDDRHNRRLQRLIKTAKFRYQASLEEIDFKLDRGLDKNMLLRFSGCGWIEKKRDIIITGPTGVGKSFLVSSLGYQGCMYGFRVLYFNCSKLFSQLKLKKADGTYNKELERIQKQEVLILDDFGMHPFDAQSRLSLLEIMEDRHGRGSTVISSQFPVKNWHEIIGEPTIADAICDRIIHSAYRIELKGESVRKKYAAKLT</sequence>
<evidence type="ECO:0000313" key="6">
    <source>
        <dbReference type="Proteomes" id="UP000320679"/>
    </source>
</evidence>
<accession>A0A523UYG6</accession>
<comment type="caution">
    <text evidence="5">The sequence shown here is derived from an EMBL/GenBank/DDBJ whole genome shotgun (WGS) entry which is preliminary data.</text>
</comment>
<dbReference type="InterPro" id="IPR047661">
    <property type="entry name" value="IstB"/>
</dbReference>
<dbReference type="AlphaFoldDB" id="A0A523UYG6"/>
<evidence type="ECO:0000256" key="1">
    <source>
        <dbReference type="ARBA" id="ARBA00008059"/>
    </source>
</evidence>
<organism evidence="5 6">
    <name type="scientific">Aerophobetes bacterium</name>
    <dbReference type="NCBI Taxonomy" id="2030807"/>
    <lineage>
        <taxon>Bacteria</taxon>
        <taxon>Candidatus Aerophobota</taxon>
    </lineage>
</organism>
<dbReference type="PANTHER" id="PTHR30050">
    <property type="entry name" value="CHROMOSOMAL REPLICATION INITIATOR PROTEIN DNAA"/>
    <property type="match status" value="1"/>
</dbReference>
<dbReference type="PIRSF" id="PIRSF003073">
    <property type="entry name" value="DNAC_TnpB_IstB"/>
    <property type="match status" value="1"/>
</dbReference>
<dbReference type="EMBL" id="SOJK01000084">
    <property type="protein sequence ID" value="TET47540.1"/>
    <property type="molecule type" value="Genomic_DNA"/>
</dbReference>
<dbReference type="PANTHER" id="PTHR30050:SF4">
    <property type="entry name" value="ATP-BINDING PROTEIN RV3427C IN INSERTION SEQUENCE-RELATED"/>
    <property type="match status" value="1"/>
</dbReference>
<dbReference type="SMART" id="SM00382">
    <property type="entry name" value="AAA"/>
    <property type="match status" value="1"/>
</dbReference>
<protein>
    <submittedName>
        <fullName evidence="5">ATP-binding protein</fullName>
    </submittedName>
</protein>
<name>A0A523UYG6_UNCAE</name>
<dbReference type="InterPro" id="IPR028350">
    <property type="entry name" value="DNAC/IstB-like"/>
</dbReference>
<keyword evidence="2" id="KW-0547">Nucleotide-binding</keyword>
<dbReference type="GO" id="GO:0005524">
    <property type="term" value="F:ATP binding"/>
    <property type="evidence" value="ECO:0007669"/>
    <property type="project" value="UniProtKB-KW"/>
</dbReference>
<dbReference type="InterPro" id="IPR003593">
    <property type="entry name" value="AAA+_ATPase"/>
</dbReference>
<evidence type="ECO:0000256" key="2">
    <source>
        <dbReference type="ARBA" id="ARBA00022741"/>
    </source>
</evidence>
<gene>
    <name evidence="5" type="ORF">E3J59_01980</name>
</gene>